<evidence type="ECO:0000313" key="6">
    <source>
        <dbReference type="Proteomes" id="UP000272908"/>
    </source>
</evidence>
<dbReference type="PANTHER" id="PTHR36577">
    <property type="entry name" value="DUF521 DOMAIN PROTEIN (AFU_ORTHOLOGUE AFUA_6G00490)"/>
    <property type="match status" value="1"/>
</dbReference>
<evidence type="ECO:0000313" key="5">
    <source>
        <dbReference type="EMBL" id="SUZ31131.1"/>
    </source>
</evidence>
<organism evidence="5 6">
    <name type="scientific">Roseinatronobacter ekhonensis</name>
    <dbReference type="NCBI Taxonomy" id="254356"/>
    <lineage>
        <taxon>Bacteria</taxon>
        <taxon>Pseudomonadati</taxon>
        <taxon>Pseudomonadota</taxon>
        <taxon>Alphaproteobacteria</taxon>
        <taxon>Rhodobacterales</taxon>
        <taxon>Paracoccaceae</taxon>
        <taxon>Roseinatronobacter</taxon>
    </lineage>
</organism>
<dbReference type="GO" id="GO:0016829">
    <property type="term" value="F:lyase activity"/>
    <property type="evidence" value="ECO:0007669"/>
    <property type="project" value="UniProtKB-KW"/>
</dbReference>
<protein>
    <recommendedName>
        <fullName evidence="7">2-methyl-cis-aconitate hydratase</fullName>
    </recommendedName>
</protein>
<dbReference type="Gene3D" id="3.50.30.10">
    <property type="entry name" value="Phosphohistidine domain"/>
    <property type="match status" value="1"/>
</dbReference>
<dbReference type="SUPFAM" id="SSF52016">
    <property type="entry name" value="LeuD/IlvD-like"/>
    <property type="match status" value="1"/>
</dbReference>
<evidence type="ECO:0000259" key="3">
    <source>
        <dbReference type="Pfam" id="PF01989"/>
    </source>
</evidence>
<gene>
    <name evidence="5" type="ORF">ROE7235_00866</name>
</gene>
<evidence type="ECO:0008006" key="7">
    <source>
        <dbReference type="Google" id="ProtNLM"/>
    </source>
</evidence>
<feature type="domain" description="Phosphomevalonate dehydratase large subunit-like" evidence="4">
    <location>
        <begin position="157"/>
        <end position="553"/>
    </location>
</feature>
<keyword evidence="6" id="KW-1185">Reference proteome</keyword>
<dbReference type="InterPro" id="IPR007506">
    <property type="entry name" value="PMDh-L-like_dom"/>
</dbReference>
<proteinExistence type="predicted"/>
<dbReference type="Pfam" id="PF01989">
    <property type="entry name" value="AcnX_swivel_put"/>
    <property type="match status" value="1"/>
</dbReference>
<dbReference type="InterPro" id="IPR012047">
    <property type="entry name" value="AcnX"/>
</dbReference>
<dbReference type="Proteomes" id="UP000272908">
    <property type="component" value="Unassembled WGS sequence"/>
</dbReference>
<evidence type="ECO:0000259" key="4">
    <source>
        <dbReference type="Pfam" id="PF04412"/>
    </source>
</evidence>
<keyword evidence="1" id="KW-0408">Iron</keyword>
<dbReference type="AlphaFoldDB" id="A0A3B0M4W3"/>
<dbReference type="EMBL" id="UIHC01000006">
    <property type="protein sequence ID" value="SUZ31131.1"/>
    <property type="molecule type" value="Genomic_DNA"/>
</dbReference>
<evidence type="ECO:0000256" key="2">
    <source>
        <dbReference type="ARBA" id="ARBA00023239"/>
    </source>
</evidence>
<dbReference type="Pfam" id="PF04412">
    <property type="entry name" value="AcnX"/>
    <property type="match status" value="1"/>
</dbReference>
<evidence type="ECO:0000256" key="1">
    <source>
        <dbReference type="ARBA" id="ARBA00023004"/>
    </source>
</evidence>
<dbReference type="RefSeq" id="WP_306418850.1">
    <property type="nucleotide sequence ID" value="NZ_UIHC01000006.1"/>
</dbReference>
<reference evidence="6" key="1">
    <citation type="submission" date="2018-08" db="EMBL/GenBank/DDBJ databases">
        <authorList>
            <person name="Rodrigo-Torres L."/>
            <person name="Arahal R. D."/>
            <person name="Lucena T."/>
        </authorList>
    </citation>
    <scope>NUCLEOTIDE SEQUENCE [LARGE SCALE GENOMIC DNA]</scope>
    <source>
        <strain evidence="6">CECT 7235</strain>
    </source>
</reference>
<name>A0A3B0M4W3_9RHOB</name>
<dbReference type="PIRSF" id="PIRSF036630">
    <property type="entry name" value="UCP036630"/>
    <property type="match status" value="1"/>
</dbReference>
<feature type="domain" description="Phosphomevalonate dehydratase small subunit-like" evidence="3">
    <location>
        <begin position="31"/>
        <end position="106"/>
    </location>
</feature>
<dbReference type="CDD" id="cd01356">
    <property type="entry name" value="AcnX_swivel"/>
    <property type="match status" value="1"/>
</dbReference>
<dbReference type="InterPro" id="IPR002840">
    <property type="entry name" value="PMDh-S-like_dom"/>
</dbReference>
<sequence>MTISSRATEMSGRILIDGDAQGEVLACVEGLSFWGGVDPETGTIIDVHHPDHGASVAGKILMMPTSRGSCSGSGVLLELSLNGLAPAALVFCEHEEVLTLGALVSDRIFGRPLPVVSLSRAHYRQLAQCPAAAITAGRLHADNVDVELVAAKADDVQLSAKDWAYLRGDAGPATEMAMEIICLMAAREGTHSLIDVTRGHIDGCILAHSANLIFAEKLADMGAQVTIPTTINAISVDRENWHTQNVPTGFGTRASRLADAYVKMGAKPVFTCAPYLLEEAPEPGEVIGWSESNAVIYANSVLGARSPKHPDYLDLFIAITGRAPAAGVYMTQGRVPGTVIEFDISFDGHDDLLWPLIGWLAGRLSSDRIPLLTGLESFSPSRDDLKALCAAFGTTSGAPMLHVAGHTPEAHLEPAADSTRLRVGPADIMNAWRELNRGARKIDLVAIGSPHASLSEAQKVADIFQDRVCAASTQMIITIGRDVLSAAQLDGTANRLQNAGVRLIPDLCWCSIIEPIFPPETEGLMTNSGKYAHYAHGLSGRHACLAGLKDCVEAAVTGLAPDTPPHWLTRRID</sequence>
<accession>A0A3B0M4W3</accession>
<dbReference type="PANTHER" id="PTHR36577:SF3">
    <property type="entry name" value="DUF521 DOMAIN PROTEIN (AFU_ORTHOLOGUE AFUA_6G00490)"/>
    <property type="match status" value="1"/>
</dbReference>
<keyword evidence="2" id="KW-0456">Lyase</keyword>